<dbReference type="FunFam" id="1.10.340.70:FF:000001">
    <property type="entry name" value="Retrovirus-related Pol polyprotein from transposon gypsy-like Protein"/>
    <property type="match status" value="1"/>
</dbReference>
<dbReference type="PANTHER" id="PTHR48475">
    <property type="entry name" value="RIBONUCLEASE H"/>
    <property type="match status" value="1"/>
</dbReference>
<dbReference type="GO" id="GO:0003676">
    <property type="term" value="F:nucleic acid binding"/>
    <property type="evidence" value="ECO:0007669"/>
    <property type="project" value="InterPro"/>
</dbReference>
<dbReference type="Gene3D" id="3.30.420.10">
    <property type="entry name" value="Ribonuclease H-like superfamily/Ribonuclease H"/>
    <property type="match status" value="1"/>
</dbReference>
<reference evidence="2 3" key="1">
    <citation type="journal article" date="2021" name="Nat. Plants">
        <title>The Taxus genome provides insights into paclitaxel biosynthesis.</title>
        <authorList>
            <person name="Xiong X."/>
            <person name="Gou J."/>
            <person name="Liao Q."/>
            <person name="Li Y."/>
            <person name="Zhou Q."/>
            <person name="Bi G."/>
            <person name="Li C."/>
            <person name="Du R."/>
            <person name="Wang X."/>
            <person name="Sun T."/>
            <person name="Guo L."/>
            <person name="Liang H."/>
            <person name="Lu P."/>
            <person name="Wu Y."/>
            <person name="Zhang Z."/>
            <person name="Ro D.K."/>
            <person name="Shang Y."/>
            <person name="Huang S."/>
            <person name="Yan J."/>
        </authorList>
    </citation>
    <scope>NUCLEOTIDE SEQUENCE [LARGE SCALE GENOMIC DNA]</scope>
    <source>
        <strain evidence="2">Ta-2019</strain>
    </source>
</reference>
<keyword evidence="3" id="KW-1185">Reference proteome</keyword>
<evidence type="ECO:0000259" key="1">
    <source>
        <dbReference type="Pfam" id="PF17921"/>
    </source>
</evidence>
<accession>A0AA38GXW6</accession>
<dbReference type="Pfam" id="PF17921">
    <property type="entry name" value="Integrase_H2C2"/>
    <property type="match status" value="1"/>
</dbReference>
<dbReference type="InterPro" id="IPR041588">
    <property type="entry name" value="Integrase_H2C2"/>
</dbReference>
<evidence type="ECO:0000313" key="3">
    <source>
        <dbReference type="Proteomes" id="UP000824469"/>
    </source>
</evidence>
<sequence>MGEFELTFINQKSVKGQIITDWLADNPLNGGDLVDLDFPDECIYYIETRPPISECPWYTDIINYIMDHTYPEGATPQQRRRLRIIIAKYVIIEKVLYRKAFDGILLRCVDTKESKKILHESHSGMCGGHFGGHATTRKIHRMGYFWPTLEHDVVEFVRRCHKCQEFSHEIHMPAQALQPIATPWPFSTWGLDLIGKFSPSSTDGHNFIITATEYFTKWVEAMPLTTVPGSVIAKFILNQIICRYGVSANHYLR</sequence>
<dbReference type="EMBL" id="JAHRHJ020000001">
    <property type="protein sequence ID" value="KAH9330478.1"/>
    <property type="molecule type" value="Genomic_DNA"/>
</dbReference>
<dbReference type="InterPro" id="IPR012337">
    <property type="entry name" value="RNaseH-like_sf"/>
</dbReference>
<dbReference type="OMA" id="INIVPQR"/>
<gene>
    <name evidence="2" type="ORF">KI387_002586</name>
</gene>
<dbReference type="SUPFAM" id="SSF53098">
    <property type="entry name" value="Ribonuclease H-like"/>
    <property type="match status" value="1"/>
</dbReference>
<protein>
    <recommendedName>
        <fullName evidence="1">Integrase zinc-binding domain-containing protein</fullName>
    </recommendedName>
</protein>
<proteinExistence type="predicted"/>
<name>A0AA38GXW6_TAXCH</name>
<dbReference type="Proteomes" id="UP000824469">
    <property type="component" value="Unassembled WGS sequence"/>
</dbReference>
<dbReference type="PANTHER" id="PTHR48475:SF1">
    <property type="entry name" value="RNASE H TYPE-1 DOMAIN-CONTAINING PROTEIN"/>
    <property type="match status" value="1"/>
</dbReference>
<evidence type="ECO:0000313" key="2">
    <source>
        <dbReference type="EMBL" id="KAH9330478.1"/>
    </source>
</evidence>
<comment type="caution">
    <text evidence="2">The sequence shown here is derived from an EMBL/GenBank/DDBJ whole genome shotgun (WGS) entry which is preliminary data.</text>
</comment>
<feature type="domain" description="Integrase zinc-binding" evidence="1">
    <location>
        <begin position="109"/>
        <end position="167"/>
    </location>
</feature>
<dbReference type="InterPro" id="IPR036397">
    <property type="entry name" value="RNaseH_sf"/>
</dbReference>
<dbReference type="Gene3D" id="1.10.340.70">
    <property type="match status" value="1"/>
</dbReference>
<organism evidence="2 3">
    <name type="scientific">Taxus chinensis</name>
    <name type="common">Chinese yew</name>
    <name type="synonym">Taxus wallichiana var. chinensis</name>
    <dbReference type="NCBI Taxonomy" id="29808"/>
    <lineage>
        <taxon>Eukaryota</taxon>
        <taxon>Viridiplantae</taxon>
        <taxon>Streptophyta</taxon>
        <taxon>Embryophyta</taxon>
        <taxon>Tracheophyta</taxon>
        <taxon>Spermatophyta</taxon>
        <taxon>Pinopsida</taxon>
        <taxon>Pinidae</taxon>
        <taxon>Conifers II</taxon>
        <taxon>Cupressales</taxon>
        <taxon>Taxaceae</taxon>
        <taxon>Taxus</taxon>
    </lineage>
</organism>
<dbReference type="AlphaFoldDB" id="A0AA38GXW6"/>